<dbReference type="CDD" id="cd04301">
    <property type="entry name" value="NAT_SF"/>
    <property type="match status" value="1"/>
</dbReference>
<evidence type="ECO:0000259" key="1">
    <source>
        <dbReference type="PROSITE" id="PS51186"/>
    </source>
</evidence>
<name>A0ABS3Q117_9GAMM</name>
<comment type="caution">
    <text evidence="2">The sequence shown here is derived from an EMBL/GenBank/DDBJ whole genome shotgun (WGS) entry which is preliminary data.</text>
</comment>
<evidence type="ECO:0000313" key="3">
    <source>
        <dbReference type="Proteomes" id="UP000664835"/>
    </source>
</evidence>
<accession>A0ABS3Q117</accession>
<feature type="domain" description="N-acetyltransferase" evidence="1">
    <location>
        <begin position="28"/>
        <end position="169"/>
    </location>
</feature>
<dbReference type="PROSITE" id="PS51186">
    <property type="entry name" value="GNAT"/>
    <property type="match status" value="1"/>
</dbReference>
<keyword evidence="3" id="KW-1185">Reference proteome</keyword>
<dbReference type="SUPFAM" id="SSF55729">
    <property type="entry name" value="Acyl-CoA N-acyltransferases (Nat)"/>
    <property type="match status" value="1"/>
</dbReference>
<dbReference type="Pfam" id="PF00583">
    <property type="entry name" value="Acetyltransf_1"/>
    <property type="match status" value="1"/>
</dbReference>
<dbReference type="InterPro" id="IPR016181">
    <property type="entry name" value="Acyl_CoA_acyltransferase"/>
</dbReference>
<reference evidence="2 3" key="1">
    <citation type="submission" date="2021-03" db="EMBL/GenBank/DDBJ databases">
        <title>Thiomicrorhabdus sp.nov.,novel sulfur-oxidizing bacteria isolated from coastal sediment.</title>
        <authorList>
            <person name="Liu X."/>
        </authorList>
    </citation>
    <scope>NUCLEOTIDE SEQUENCE [LARGE SCALE GENOMIC DNA]</scope>
    <source>
        <strain evidence="2 3">6S2-11</strain>
    </source>
</reference>
<dbReference type="InterPro" id="IPR000182">
    <property type="entry name" value="GNAT_dom"/>
</dbReference>
<dbReference type="Proteomes" id="UP000664835">
    <property type="component" value="Unassembled WGS sequence"/>
</dbReference>
<dbReference type="RefSeq" id="WP_208146142.1">
    <property type="nucleotide sequence ID" value="NZ_JAGETV010000001.1"/>
</dbReference>
<protein>
    <submittedName>
        <fullName evidence="2">GNAT family N-acetyltransferase</fullName>
    </submittedName>
</protein>
<sequence>MALIYNNALKRMVLRTAHLLWSLYIMKIHFQKYDNNDKAYIWRTYVNAMKPHIRKIWGWDQNWQENDFNLGLKQSKTEIIFVNGCVAGYLQTQQKENALFIRMLILIPEYQSKGIGTKILDMLQPLTSGNLLKLNCFKVNKDAYRFYKKSGFDEIKTDENFIYLQRQST</sequence>
<evidence type="ECO:0000313" key="2">
    <source>
        <dbReference type="EMBL" id="MBO1926017.1"/>
    </source>
</evidence>
<dbReference type="Gene3D" id="3.40.630.30">
    <property type="match status" value="1"/>
</dbReference>
<gene>
    <name evidence="2" type="ORF">J3998_00375</name>
</gene>
<organism evidence="2 3">
    <name type="scientific">Thiomicrorhabdus marina</name>
    <dbReference type="NCBI Taxonomy" id="2818442"/>
    <lineage>
        <taxon>Bacteria</taxon>
        <taxon>Pseudomonadati</taxon>
        <taxon>Pseudomonadota</taxon>
        <taxon>Gammaproteobacteria</taxon>
        <taxon>Thiotrichales</taxon>
        <taxon>Piscirickettsiaceae</taxon>
        <taxon>Thiomicrorhabdus</taxon>
    </lineage>
</organism>
<proteinExistence type="predicted"/>
<dbReference type="EMBL" id="JAGETV010000001">
    <property type="protein sequence ID" value="MBO1926017.1"/>
    <property type="molecule type" value="Genomic_DNA"/>
</dbReference>